<keyword evidence="1" id="KW-0812">Transmembrane</keyword>
<keyword evidence="1" id="KW-0472">Membrane</keyword>
<organism evidence="2 3">
    <name type="scientific">Pseudoalteromonas ulvae</name>
    <dbReference type="NCBI Taxonomy" id="107327"/>
    <lineage>
        <taxon>Bacteria</taxon>
        <taxon>Pseudomonadati</taxon>
        <taxon>Pseudomonadota</taxon>
        <taxon>Gammaproteobacteria</taxon>
        <taxon>Alteromonadales</taxon>
        <taxon>Pseudoalteromonadaceae</taxon>
        <taxon>Pseudoalteromonas</taxon>
    </lineage>
</organism>
<protein>
    <submittedName>
        <fullName evidence="2">Uncharacterized protein</fullName>
    </submittedName>
</protein>
<comment type="caution">
    <text evidence="2">The sequence shown here is derived from an EMBL/GenBank/DDBJ whole genome shotgun (WGS) entry which is preliminary data.</text>
</comment>
<dbReference type="EMBL" id="MWPV01000002">
    <property type="protein sequence ID" value="OUL58515.1"/>
    <property type="molecule type" value="Genomic_DNA"/>
</dbReference>
<dbReference type="RefSeq" id="WP_086743817.1">
    <property type="nucleotide sequence ID" value="NZ_MWPV01000002.1"/>
</dbReference>
<dbReference type="AlphaFoldDB" id="A0A244CSD1"/>
<feature type="transmembrane region" description="Helical" evidence="1">
    <location>
        <begin position="27"/>
        <end position="46"/>
    </location>
</feature>
<name>A0A244CSD1_PSEDV</name>
<evidence type="ECO:0000313" key="2">
    <source>
        <dbReference type="EMBL" id="OUL58515.1"/>
    </source>
</evidence>
<evidence type="ECO:0000313" key="3">
    <source>
        <dbReference type="Proteomes" id="UP000194841"/>
    </source>
</evidence>
<dbReference type="OrthoDB" id="5772022at2"/>
<sequence>MVIVLSGLCALWLYILAVKKGMPAKRWCLLGGLCGPMAWCLFNVHYRRAWLRQLGDNRSLLRA</sequence>
<keyword evidence="1" id="KW-1133">Transmembrane helix</keyword>
<evidence type="ECO:0000256" key="1">
    <source>
        <dbReference type="SAM" id="Phobius"/>
    </source>
</evidence>
<reference evidence="2 3" key="1">
    <citation type="submission" date="2017-02" db="EMBL/GenBank/DDBJ databases">
        <title>Pseudoalteromonas ulvae TC14 Genome.</title>
        <authorList>
            <person name="Molmeret M."/>
        </authorList>
    </citation>
    <scope>NUCLEOTIDE SEQUENCE [LARGE SCALE GENOMIC DNA]</scope>
    <source>
        <strain evidence="2">TC14</strain>
    </source>
</reference>
<dbReference type="Proteomes" id="UP000194841">
    <property type="component" value="Unassembled WGS sequence"/>
</dbReference>
<proteinExistence type="predicted"/>
<gene>
    <name evidence="2" type="ORF">B1199_09330</name>
</gene>
<keyword evidence="3" id="KW-1185">Reference proteome</keyword>
<accession>A0A244CSD1</accession>